<evidence type="ECO:0000313" key="3">
    <source>
        <dbReference type="Proteomes" id="UP000050501"/>
    </source>
</evidence>
<dbReference type="PATRIC" id="fig|229921.5.peg.1843"/>
<protein>
    <recommendedName>
        <fullName evidence="4">DegV family protein</fullName>
    </recommendedName>
</protein>
<evidence type="ECO:0008006" key="4">
    <source>
        <dbReference type="Google" id="ProtNLM"/>
    </source>
</evidence>
<dbReference type="InterPro" id="IPR043168">
    <property type="entry name" value="DegV_C"/>
</dbReference>
<sequence>MIHIITDSCADLSPALKERYHIHTVPLSVFLGGQTYLDGEEIGLADLFAGVKHHNQLPKTSAVPQGRFEAAFQALDGDLLVLTISSQLSATYQSAVLASQSFPERTIRVVDTLNLSTGIGLLALRAAELRDAGKSLDEIVQDITQTAPKIRTAFIIDTLEYLYMGGRCSAMQNVMSSLLQIRPVIECRPDGTLGIQSKVRGTRKKALASLVESFRKNLEQMDLHRVFITHTGCDEDAQAVAAEIAALAPIQEICITHAGATVASHCGPNTLGIIYLEK</sequence>
<dbReference type="SUPFAM" id="SSF82549">
    <property type="entry name" value="DAK1/DegV-like"/>
    <property type="match status" value="1"/>
</dbReference>
<dbReference type="NCBIfam" id="TIGR00762">
    <property type="entry name" value="DegV"/>
    <property type="match status" value="1"/>
</dbReference>
<dbReference type="AlphaFoldDB" id="A0A0P6YTM6"/>
<dbReference type="Proteomes" id="UP000050501">
    <property type="component" value="Unassembled WGS sequence"/>
</dbReference>
<gene>
    <name evidence="2" type="ORF">ADN01_05300</name>
</gene>
<organism evidence="2 3">
    <name type="scientific">Levilinea saccharolytica</name>
    <dbReference type="NCBI Taxonomy" id="229921"/>
    <lineage>
        <taxon>Bacteria</taxon>
        <taxon>Bacillati</taxon>
        <taxon>Chloroflexota</taxon>
        <taxon>Anaerolineae</taxon>
        <taxon>Anaerolineales</taxon>
        <taxon>Anaerolineaceae</taxon>
        <taxon>Levilinea</taxon>
    </lineage>
</organism>
<dbReference type="Pfam" id="PF02645">
    <property type="entry name" value="DegV"/>
    <property type="match status" value="1"/>
</dbReference>
<proteinExistence type="predicted"/>
<keyword evidence="3" id="KW-1185">Reference proteome</keyword>
<comment type="caution">
    <text evidence="2">The sequence shown here is derived from an EMBL/GenBank/DDBJ whole genome shotgun (WGS) entry which is preliminary data.</text>
</comment>
<dbReference type="RefSeq" id="WP_062418166.1">
    <property type="nucleotide sequence ID" value="NZ_DF967974.1"/>
</dbReference>
<dbReference type="Gene3D" id="3.40.50.10170">
    <property type="match status" value="1"/>
</dbReference>
<dbReference type="GO" id="GO:0008289">
    <property type="term" value="F:lipid binding"/>
    <property type="evidence" value="ECO:0007669"/>
    <property type="project" value="UniProtKB-KW"/>
</dbReference>
<keyword evidence="1" id="KW-0446">Lipid-binding</keyword>
<evidence type="ECO:0000313" key="2">
    <source>
        <dbReference type="EMBL" id="KPL86869.1"/>
    </source>
</evidence>
<dbReference type="InterPro" id="IPR003797">
    <property type="entry name" value="DegV"/>
</dbReference>
<dbReference type="PANTHER" id="PTHR33434">
    <property type="entry name" value="DEGV DOMAIN-CONTAINING PROTEIN DR_1986-RELATED"/>
    <property type="match status" value="1"/>
</dbReference>
<dbReference type="InterPro" id="IPR050270">
    <property type="entry name" value="DegV_domain_contain"/>
</dbReference>
<evidence type="ECO:0000256" key="1">
    <source>
        <dbReference type="ARBA" id="ARBA00023121"/>
    </source>
</evidence>
<name>A0A0P6YTM6_9CHLR</name>
<dbReference type="EMBL" id="LGCM01000021">
    <property type="protein sequence ID" value="KPL86869.1"/>
    <property type="molecule type" value="Genomic_DNA"/>
</dbReference>
<dbReference type="STRING" id="229921.ADN01_05300"/>
<accession>A0A0P6YTM6</accession>
<dbReference type="PROSITE" id="PS51482">
    <property type="entry name" value="DEGV"/>
    <property type="match status" value="1"/>
</dbReference>
<reference evidence="2 3" key="1">
    <citation type="submission" date="2015-07" db="EMBL/GenBank/DDBJ databases">
        <title>Genome sequence of Levilinea saccharolytica DSM 16555.</title>
        <authorList>
            <person name="Hemp J."/>
            <person name="Ward L.M."/>
            <person name="Pace L.A."/>
            <person name="Fischer W.W."/>
        </authorList>
    </citation>
    <scope>NUCLEOTIDE SEQUENCE [LARGE SCALE GENOMIC DNA]</scope>
    <source>
        <strain evidence="2 3">KIBI-1</strain>
    </source>
</reference>
<dbReference type="PANTHER" id="PTHR33434:SF2">
    <property type="entry name" value="FATTY ACID-BINDING PROTEIN TM_1468"/>
    <property type="match status" value="1"/>
</dbReference>
<dbReference type="Gene3D" id="3.30.1180.10">
    <property type="match status" value="1"/>
</dbReference>